<proteinExistence type="predicted"/>
<dbReference type="PANTHER" id="PTHR45669">
    <property type="entry name" value="GLUTAREDOXIN DOMAIN-CONTAINING CYSTEINE-RICH PROTEIN CG12206-RELATED"/>
    <property type="match status" value="1"/>
</dbReference>
<evidence type="ECO:0000313" key="4">
    <source>
        <dbReference type="Proteomes" id="UP000075243"/>
    </source>
</evidence>
<dbReference type="Proteomes" id="UP000075243">
    <property type="component" value="Chromosome 3"/>
</dbReference>
<organism evidence="3 4">
    <name type="scientific">Cajanus cajan</name>
    <name type="common">Pigeon pea</name>
    <name type="synonym">Cajanus indicus</name>
    <dbReference type="NCBI Taxonomy" id="3821"/>
    <lineage>
        <taxon>Eukaryota</taxon>
        <taxon>Viridiplantae</taxon>
        <taxon>Streptophyta</taxon>
        <taxon>Embryophyta</taxon>
        <taxon>Tracheophyta</taxon>
        <taxon>Spermatophyta</taxon>
        <taxon>Magnoliopsida</taxon>
        <taxon>eudicotyledons</taxon>
        <taxon>Gunneridae</taxon>
        <taxon>Pentapetalae</taxon>
        <taxon>rosids</taxon>
        <taxon>fabids</taxon>
        <taxon>Fabales</taxon>
        <taxon>Fabaceae</taxon>
        <taxon>Papilionoideae</taxon>
        <taxon>50 kb inversion clade</taxon>
        <taxon>NPAAA clade</taxon>
        <taxon>indigoferoid/millettioid clade</taxon>
        <taxon>Phaseoleae</taxon>
        <taxon>Cajanus</taxon>
    </lineage>
</organism>
<evidence type="ECO:0000256" key="1">
    <source>
        <dbReference type="SAM" id="MobiDB-lite"/>
    </source>
</evidence>
<dbReference type="AlphaFoldDB" id="A0A151TVM8"/>
<dbReference type="SUPFAM" id="SSF52833">
    <property type="entry name" value="Thioredoxin-like"/>
    <property type="match status" value="1"/>
</dbReference>
<dbReference type="Gramene" id="C.cajan_10088.t">
    <property type="protein sequence ID" value="C.cajan_10088.t"/>
    <property type="gene ID" value="C.cajan_10088"/>
</dbReference>
<dbReference type="PANTHER" id="PTHR45669:SF12">
    <property type="entry name" value="EMB|CAB85507.1"/>
    <property type="match status" value="1"/>
</dbReference>
<dbReference type="InterPro" id="IPR002109">
    <property type="entry name" value="Glutaredoxin"/>
</dbReference>
<dbReference type="EMBL" id="CM003605">
    <property type="protein sequence ID" value="KYP71129.1"/>
    <property type="molecule type" value="Genomic_DNA"/>
</dbReference>
<reference evidence="3 4" key="1">
    <citation type="journal article" date="2012" name="Nat. Biotechnol.">
        <title>Draft genome sequence of pigeonpea (Cajanus cajan), an orphan legume crop of resource-poor farmers.</title>
        <authorList>
            <person name="Varshney R.K."/>
            <person name="Chen W."/>
            <person name="Li Y."/>
            <person name="Bharti A.K."/>
            <person name="Saxena R.K."/>
            <person name="Schlueter J.A."/>
            <person name="Donoghue M.T."/>
            <person name="Azam S."/>
            <person name="Fan G."/>
            <person name="Whaley A.M."/>
            <person name="Farmer A.D."/>
            <person name="Sheridan J."/>
            <person name="Iwata A."/>
            <person name="Tuteja R."/>
            <person name="Penmetsa R.V."/>
            <person name="Wu W."/>
            <person name="Upadhyaya H.D."/>
            <person name="Yang S.P."/>
            <person name="Shah T."/>
            <person name="Saxena K.B."/>
            <person name="Michael T."/>
            <person name="McCombie W.R."/>
            <person name="Yang B."/>
            <person name="Zhang G."/>
            <person name="Yang H."/>
            <person name="Wang J."/>
            <person name="Spillane C."/>
            <person name="Cook D.R."/>
            <person name="May G.D."/>
            <person name="Xu X."/>
            <person name="Jackson S.A."/>
        </authorList>
    </citation>
    <scope>NUCLEOTIDE SEQUENCE [LARGE SCALE GENOMIC DNA]</scope>
    <source>
        <strain evidence="4">cv. Asha</strain>
    </source>
</reference>
<keyword evidence="4" id="KW-1185">Reference proteome</keyword>
<feature type="compositionally biased region" description="Polar residues" evidence="1">
    <location>
        <begin position="50"/>
        <end position="68"/>
    </location>
</feature>
<evidence type="ECO:0000259" key="2">
    <source>
        <dbReference type="Pfam" id="PF00462"/>
    </source>
</evidence>
<feature type="region of interest" description="Disordered" evidence="1">
    <location>
        <begin position="1"/>
        <end position="23"/>
    </location>
</feature>
<name>A0A151TVM8_CAJCA</name>
<accession>A0A151TVM8</accession>
<sequence length="258" mass="28515">MGCVSSKHMKKDLKQEHVPDTNGYGYVNHVVSLTSSTYGALTLDKEKDQPTNTVEESKTSPPRTHQQPEVINAWELMEGLEEGAPISKKSPKNSFGSDIKRRSPSPLFDPELLASYEKELSEEEEQIKRMECNKVRCVIESYCVHVVERDVSMDSGFKEELRKLMGTNEVKVPVVFVKGRIVGGAEEVVKLEEEGKLGVLFEGLPPKALEECGGCGGVRFVMCVECNGSCKVLDGNGKKTLRCGQCNENGLVQCPLCR</sequence>
<dbReference type="Pfam" id="PF00462">
    <property type="entry name" value="Glutaredoxin"/>
    <property type="match status" value="1"/>
</dbReference>
<protein>
    <submittedName>
        <fullName evidence="3">Uncharacterized protein At5g39865 family</fullName>
    </submittedName>
</protein>
<feature type="domain" description="Glutaredoxin" evidence="2">
    <location>
        <begin position="132"/>
        <end position="182"/>
    </location>
</feature>
<feature type="region of interest" description="Disordered" evidence="1">
    <location>
        <begin position="41"/>
        <end position="68"/>
    </location>
</feature>
<evidence type="ECO:0000313" key="3">
    <source>
        <dbReference type="EMBL" id="KYP71129.1"/>
    </source>
</evidence>
<dbReference type="Pfam" id="PF23733">
    <property type="entry name" value="GRXCR1-2_C"/>
    <property type="match status" value="1"/>
</dbReference>
<dbReference type="STRING" id="3821.A0A151TVM8"/>
<dbReference type="OMA" id="CMDCNGS"/>
<dbReference type="Gene3D" id="3.40.30.10">
    <property type="entry name" value="Glutaredoxin"/>
    <property type="match status" value="1"/>
</dbReference>
<gene>
    <name evidence="3" type="ORF">KK1_010373</name>
</gene>
<dbReference type="PROSITE" id="PS51354">
    <property type="entry name" value="GLUTAREDOXIN_2"/>
    <property type="match status" value="1"/>
</dbReference>
<dbReference type="InterPro" id="IPR036249">
    <property type="entry name" value="Thioredoxin-like_sf"/>
</dbReference>
<feature type="region of interest" description="Disordered" evidence="1">
    <location>
        <begin position="84"/>
        <end position="103"/>
    </location>
</feature>